<dbReference type="GO" id="GO:0005975">
    <property type="term" value="P:carbohydrate metabolic process"/>
    <property type="evidence" value="ECO:0007669"/>
    <property type="project" value="InterPro"/>
</dbReference>
<dbReference type="PRINTS" id="PR00131">
    <property type="entry name" value="GLHYDRLASE1"/>
</dbReference>
<feature type="region of interest" description="Disordered" evidence="4">
    <location>
        <begin position="1"/>
        <end position="30"/>
    </location>
</feature>
<evidence type="ECO:0000256" key="3">
    <source>
        <dbReference type="ARBA" id="ARBA00023295"/>
    </source>
</evidence>
<dbReference type="PANTHER" id="PTHR10353:SF36">
    <property type="entry name" value="LP05116P"/>
    <property type="match status" value="1"/>
</dbReference>
<dbReference type="Proteomes" id="UP000248852">
    <property type="component" value="Segment"/>
</dbReference>
<dbReference type="InterPro" id="IPR033132">
    <property type="entry name" value="GH_1_N_CS"/>
</dbReference>
<gene>
    <name evidence="5" type="ORF">pqer_cds_689</name>
</gene>
<dbReference type="GeneID" id="36843491"/>
<dbReference type="RefSeq" id="YP_009483380.1">
    <property type="nucleotide sequence ID" value="NC_037667.1"/>
</dbReference>
<accession>A0A2U7U9I9</accession>
<protein>
    <submittedName>
        <fullName evidence="5">Glycosyl hydrolase family 1 protein</fullName>
    </submittedName>
</protein>
<dbReference type="Gene3D" id="3.20.20.80">
    <property type="entry name" value="Glycosidases"/>
    <property type="match status" value="1"/>
</dbReference>
<keyword evidence="3" id="KW-0326">Glycosidase</keyword>
<dbReference type="EMBL" id="MG011689">
    <property type="protein sequence ID" value="AVK75111.1"/>
    <property type="molecule type" value="Genomic_DNA"/>
</dbReference>
<sequence length="544" mass="59190">MQTEQTDTSSTPLATSAAQTAGATKASTPVVVDGPTASRLSIQDLAARLPLAFVFGSGTSAYQIEGGRTAKSDDPTAGIDHARDHIWEDWCGKRKVKDAQGRVVTGDDACKHYIYRDKDCGTIEFIGLDSYRFSIAWTRVIKSHEINEADGSVRVTVDPKGMAFYRDLMERLVASGVEPMPTLYHWDLPQSLQDAVGGWLSPITATAFVEYARACFQHLGHLARRWTTLNEPYVVAHHGYGVAGSPPGIRGQEHVAAHNLLLAHGKAAVIFHEGFDKVWAEANGRPDERGAIGIVLNCAWREPADPTSEADHAAAALCVQRRFGWFAEPLRSGRYPDCMRDLLASAGPDNGPLAFTDAETLLLKGSADFIGLNYYTTKFVAAAPGTRDGFVEVPPSADKGLAVNALGWSIVPSGLGKLLRLAADTFPGVDLWITENGYADSVETTGPGTDAAIADQPRIDYMRAHLAQVADAIDAGVPVRGWFVWSLLDNLEWNFGYGPRFGIVHVDFDSPDRTRTLKASALWYKDLIREHKMTRPADRPEKSA</sequence>
<reference evidence="5" key="1">
    <citation type="journal article" date="2018" name="Nat. Commun.">
        <title>Diversity and evolution of the emerging Pandoraviridae family.</title>
        <authorList>
            <person name="Legendre M."/>
            <person name="Fabre E."/>
            <person name="Poirot O."/>
            <person name="Jeudy S."/>
            <person name="Lartigue A."/>
            <person name="Alempic J.M."/>
            <person name="Beucher L."/>
            <person name="Philippe N."/>
            <person name="Bertaux L."/>
            <person name="Christo-Foroux E."/>
            <person name="Labadie K."/>
            <person name="Coute Y."/>
            <person name="Abergel C."/>
            <person name="Claverie J.M."/>
        </authorList>
    </citation>
    <scope>NUCLEOTIDE SEQUENCE [LARGE SCALE GENOMIC DNA]</scope>
    <source>
        <strain evidence="5">Quercus</strain>
    </source>
</reference>
<evidence type="ECO:0000256" key="4">
    <source>
        <dbReference type="SAM" id="MobiDB-lite"/>
    </source>
</evidence>
<dbReference type="SUPFAM" id="SSF51445">
    <property type="entry name" value="(Trans)glycosidases"/>
    <property type="match status" value="1"/>
</dbReference>
<feature type="compositionally biased region" description="Polar residues" evidence="4">
    <location>
        <begin position="1"/>
        <end position="27"/>
    </location>
</feature>
<proteinExistence type="inferred from homology"/>
<evidence type="ECO:0000256" key="2">
    <source>
        <dbReference type="ARBA" id="ARBA00022801"/>
    </source>
</evidence>
<dbReference type="Pfam" id="PF00232">
    <property type="entry name" value="Glyco_hydro_1"/>
    <property type="match status" value="1"/>
</dbReference>
<dbReference type="InterPro" id="IPR017853">
    <property type="entry name" value="GH"/>
</dbReference>
<name>A0A2U7U9I9_9VIRU</name>
<dbReference type="KEGG" id="vg:36843491"/>
<dbReference type="GO" id="GO:0008422">
    <property type="term" value="F:beta-glucosidase activity"/>
    <property type="evidence" value="ECO:0007669"/>
    <property type="project" value="TreeGrafter"/>
</dbReference>
<organism evidence="5">
    <name type="scientific">Pandoravirus quercus</name>
    <dbReference type="NCBI Taxonomy" id="2107709"/>
    <lineage>
        <taxon>Viruses</taxon>
        <taxon>Pandoravirus</taxon>
    </lineage>
</organism>
<dbReference type="PANTHER" id="PTHR10353">
    <property type="entry name" value="GLYCOSYL HYDROLASE"/>
    <property type="match status" value="1"/>
</dbReference>
<dbReference type="PROSITE" id="PS00653">
    <property type="entry name" value="GLYCOSYL_HYDROL_F1_2"/>
    <property type="match status" value="1"/>
</dbReference>
<comment type="similarity">
    <text evidence="1">Belongs to the glycosyl hydrolase 1 family.</text>
</comment>
<keyword evidence="2 5" id="KW-0378">Hydrolase</keyword>
<dbReference type="InterPro" id="IPR001360">
    <property type="entry name" value="Glyco_hydro_1"/>
</dbReference>
<evidence type="ECO:0000313" key="5">
    <source>
        <dbReference type="EMBL" id="AVK75111.1"/>
    </source>
</evidence>
<evidence type="ECO:0000256" key="1">
    <source>
        <dbReference type="ARBA" id="ARBA00010838"/>
    </source>
</evidence>